<dbReference type="Gene3D" id="3.40.630.30">
    <property type="match status" value="1"/>
</dbReference>
<accession>A0ABT1EH92</accession>
<evidence type="ECO:0000313" key="3">
    <source>
        <dbReference type="Proteomes" id="UP001523565"/>
    </source>
</evidence>
<protein>
    <submittedName>
        <fullName evidence="2">GNAT family N-acetyltransferase</fullName>
        <ecNumber evidence="2">2.3.1.-</ecNumber>
    </submittedName>
</protein>
<dbReference type="RefSeq" id="WP_262068945.1">
    <property type="nucleotide sequence ID" value="NZ_JAMXOC010000008.1"/>
</dbReference>
<dbReference type="InterPro" id="IPR000182">
    <property type="entry name" value="GNAT_dom"/>
</dbReference>
<dbReference type="InterPro" id="IPR016181">
    <property type="entry name" value="Acyl_CoA_acyltransferase"/>
</dbReference>
<dbReference type="GO" id="GO:0016746">
    <property type="term" value="F:acyltransferase activity"/>
    <property type="evidence" value="ECO:0007669"/>
    <property type="project" value="UniProtKB-KW"/>
</dbReference>
<keyword evidence="2" id="KW-0808">Transferase</keyword>
<evidence type="ECO:0000313" key="2">
    <source>
        <dbReference type="EMBL" id="MCP1110066.1"/>
    </source>
</evidence>
<dbReference type="Pfam" id="PF08445">
    <property type="entry name" value="FR47"/>
    <property type="match status" value="1"/>
</dbReference>
<dbReference type="InterPro" id="IPR013653">
    <property type="entry name" value="GCN5-like_dom"/>
</dbReference>
<comment type="caution">
    <text evidence="2">The sequence shown here is derived from an EMBL/GenBank/DDBJ whole genome shotgun (WGS) entry which is preliminary data.</text>
</comment>
<feature type="domain" description="N-acetyltransferase" evidence="1">
    <location>
        <begin position="133"/>
        <end position="266"/>
    </location>
</feature>
<organism evidence="2 3">
    <name type="scientific">Ohessyouella blattaphilus</name>
    <dbReference type="NCBI Taxonomy" id="2949333"/>
    <lineage>
        <taxon>Bacteria</taxon>
        <taxon>Bacillati</taxon>
        <taxon>Bacillota</taxon>
        <taxon>Clostridia</taxon>
        <taxon>Lachnospirales</taxon>
        <taxon>Lachnospiraceae</taxon>
        <taxon>Ohessyouella</taxon>
    </lineage>
</organism>
<proteinExistence type="predicted"/>
<reference evidence="2 3" key="1">
    <citation type="journal article" date="2022" name="Genome Biol. Evol.">
        <title>Host diet, physiology and behaviors set the stage for Lachnospiraceae cladogenesis.</title>
        <authorList>
            <person name="Vera-Ponce De Leon A."/>
            <person name="Schneider M."/>
            <person name="Jahnes B.C."/>
            <person name="Sadowski V."/>
            <person name="Camuy-Velez L.A."/>
            <person name="Duan J."/>
            <person name="Sabree Z.L."/>
        </authorList>
    </citation>
    <scope>NUCLEOTIDE SEQUENCE [LARGE SCALE GENOMIC DNA]</scope>
    <source>
        <strain evidence="2 3">PAL227</strain>
    </source>
</reference>
<dbReference type="EMBL" id="JAMZFV010000008">
    <property type="protein sequence ID" value="MCP1110066.1"/>
    <property type="molecule type" value="Genomic_DNA"/>
</dbReference>
<dbReference type="SUPFAM" id="SSF55729">
    <property type="entry name" value="Acyl-CoA N-acyltransferases (Nat)"/>
    <property type="match status" value="1"/>
</dbReference>
<sequence length="266" mass="29872">MVIRCDKSHEEELLKYAHEEAVLNTFLIADILIYGFANDFQEIHVETKSQEVTAETIKGIYLRFYDNLIVYGKEDRVDEAFALAYVREKGIRQVMGREETIRKLANQLDGYTAITKGLYVFAGDLNKLPKDQGCIQEATLADGERLFAFLRKFPEFRAAYASKDMLLNRLRSGEGRHFFITEGTKIIAGANTAAKSPQTTMIGGVGCLPEFRNRGLATQLVGHLAALIVKEGKIPCLLAIPETEHNLYVACGFTKEAAWTILERNE</sequence>
<dbReference type="EC" id="2.3.1.-" evidence="2"/>
<gene>
    <name evidence="2" type="ORF">NK118_07360</name>
</gene>
<dbReference type="Proteomes" id="UP001523565">
    <property type="component" value="Unassembled WGS sequence"/>
</dbReference>
<keyword evidence="2" id="KW-0012">Acyltransferase</keyword>
<name>A0ABT1EH92_9FIRM</name>
<evidence type="ECO:0000259" key="1">
    <source>
        <dbReference type="PROSITE" id="PS51186"/>
    </source>
</evidence>
<keyword evidence="3" id="KW-1185">Reference proteome</keyword>
<dbReference type="PROSITE" id="PS51186">
    <property type="entry name" value="GNAT"/>
    <property type="match status" value="1"/>
</dbReference>